<name>A0ABV5HUR0_9VIBR</name>
<proteinExistence type="predicted"/>
<dbReference type="Proteomes" id="UP001589645">
    <property type="component" value="Unassembled WGS sequence"/>
</dbReference>
<dbReference type="EMBL" id="JBHMEP010000124">
    <property type="protein sequence ID" value="MFB9137959.1"/>
    <property type="molecule type" value="Genomic_DNA"/>
</dbReference>
<organism evidence="1 2">
    <name type="scientific">Vibrio olivae</name>
    <dbReference type="NCBI Taxonomy" id="1243002"/>
    <lineage>
        <taxon>Bacteria</taxon>
        <taxon>Pseudomonadati</taxon>
        <taxon>Pseudomonadota</taxon>
        <taxon>Gammaproteobacteria</taxon>
        <taxon>Vibrionales</taxon>
        <taxon>Vibrionaceae</taxon>
        <taxon>Vibrio</taxon>
    </lineage>
</organism>
<feature type="non-terminal residue" evidence="1">
    <location>
        <position position="69"/>
    </location>
</feature>
<comment type="caution">
    <text evidence="1">The sequence shown here is derived from an EMBL/GenBank/DDBJ whole genome shotgun (WGS) entry which is preliminary data.</text>
</comment>
<gene>
    <name evidence="1" type="ORF">ACFFUV_23845</name>
</gene>
<evidence type="ECO:0000313" key="1">
    <source>
        <dbReference type="EMBL" id="MFB9137959.1"/>
    </source>
</evidence>
<reference evidence="1 2" key="1">
    <citation type="submission" date="2024-09" db="EMBL/GenBank/DDBJ databases">
        <authorList>
            <person name="Sun Q."/>
            <person name="Mori K."/>
        </authorList>
    </citation>
    <scope>NUCLEOTIDE SEQUENCE [LARGE SCALE GENOMIC DNA]</scope>
    <source>
        <strain evidence="1 2">CECT 8064</strain>
    </source>
</reference>
<evidence type="ECO:0000313" key="2">
    <source>
        <dbReference type="Proteomes" id="UP001589645"/>
    </source>
</evidence>
<keyword evidence="2" id="KW-1185">Reference proteome</keyword>
<accession>A0ABV5HUR0</accession>
<protein>
    <submittedName>
        <fullName evidence="1">Uncharacterized protein</fullName>
    </submittedName>
</protein>
<sequence>MNAEEYLKYLAASRERTKILDPYRGEIISELETYPDITSAIIYDHLCERHEAFTPSYRSVRLYVMTLRE</sequence>